<dbReference type="Proteomes" id="UP000409147">
    <property type="component" value="Unassembled WGS sequence"/>
</dbReference>
<evidence type="ECO:0000313" key="2">
    <source>
        <dbReference type="EMBL" id="CUP43880.1"/>
    </source>
</evidence>
<organism evidence="2 5">
    <name type="scientific">Blautia obeum</name>
    <dbReference type="NCBI Taxonomy" id="40520"/>
    <lineage>
        <taxon>Bacteria</taxon>
        <taxon>Bacillati</taxon>
        <taxon>Bacillota</taxon>
        <taxon>Clostridia</taxon>
        <taxon>Lachnospirales</taxon>
        <taxon>Lachnospiraceae</taxon>
        <taxon>Blautia</taxon>
    </lineage>
</organism>
<name>A0A174NBR8_9FIRM</name>
<proteinExistence type="predicted"/>
<protein>
    <submittedName>
        <fullName evidence="2">Uncharacterized protein</fullName>
    </submittedName>
</protein>
<dbReference type="EMBL" id="CZBA01000006">
    <property type="protein sequence ID" value="CUP43880.1"/>
    <property type="molecule type" value="Genomic_DNA"/>
</dbReference>
<dbReference type="EMBL" id="CYZD01000014">
    <property type="protein sequence ID" value="CUO56970.1"/>
    <property type="molecule type" value="Genomic_DNA"/>
</dbReference>
<evidence type="ECO:0000313" key="6">
    <source>
        <dbReference type="Proteomes" id="UP000409147"/>
    </source>
</evidence>
<reference evidence="3 6" key="2">
    <citation type="submission" date="2019-07" db="EMBL/GenBank/DDBJ databases">
        <authorList>
            <person name="Hibberd C M."/>
            <person name="Gehrig L. J."/>
            <person name="Chang H.-W."/>
            <person name="Venkatesh S."/>
        </authorList>
    </citation>
    <scope>NUCLEOTIDE SEQUENCE [LARGE SCALE GENOMIC DNA]</scope>
    <source>
        <strain evidence="3">Ruminococcus_obeum_SSTS_Bg7063</strain>
    </source>
</reference>
<evidence type="ECO:0000313" key="3">
    <source>
        <dbReference type="EMBL" id="VUX20786.1"/>
    </source>
</evidence>
<reference evidence="4 5" key="1">
    <citation type="submission" date="2015-09" db="EMBL/GenBank/DDBJ databases">
        <authorList>
            <consortium name="Pathogen Informatics"/>
        </authorList>
    </citation>
    <scope>NUCLEOTIDE SEQUENCE [LARGE SCALE GENOMIC DNA]</scope>
    <source>
        <strain evidence="1 4">2789STDY5608837</strain>
        <strain evidence="2 5">2789STDY5834921</strain>
    </source>
</reference>
<dbReference type="Proteomes" id="UP000095409">
    <property type="component" value="Unassembled WGS sequence"/>
</dbReference>
<evidence type="ECO:0000313" key="1">
    <source>
        <dbReference type="EMBL" id="CUO56970.1"/>
    </source>
</evidence>
<sequence length="33" mass="4003">MLYTRLERSRQSLDEKYVLRYNNKVKGKNKSAI</sequence>
<gene>
    <name evidence="1" type="ORF">ERS852394_02502</name>
    <name evidence="2" type="ORF">ERS852533_01358</name>
    <name evidence="3" type="ORF">ROSSTS7063_03135</name>
</gene>
<dbReference type="AlphaFoldDB" id="A0A174NBR8"/>
<dbReference type="EMBL" id="CABHNB010000044">
    <property type="protein sequence ID" value="VUX20786.1"/>
    <property type="molecule type" value="Genomic_DNA"/>
</dbReference>
<dbReference type="Proteomes" id="UP000095413">
    <property type="component" value="Unassembled WGS sequence"/>
</dbReference>
<keyword evidence="6" id="KW-1185">Reference proteome</keyword>
<evidence type="ECO:0000313" key="5">
    <source>
        <dbReference type="Proteomes" id="UP000095413"/>
    </source>
</evidence>
<accession>A0A174NBR8</accession>
<evidence type="ECO:0000313" key="4">
    <source>
        <dbReference type="Proteomes" id="UP000095409"/>
    </source>
</evidence>